<dbReference type="EMBL" id="JABANN010000982">
    <property type="protein sequence ID" value="KAF4651904.1"/>
    <property type="molecule type" value="Genomic_DNA"/>
</dbReference>
<feature type="signal peptide" evidence="4">
    <location>
        <begin position="1"/>
        <end position="18"/>
    </location>
</feature>
<evidence type="ECO:0000259" key="6">
    <source>
        <dbReference type="Pfam" id="PF03099"/>
    </source>
</evidence>
<dbReference type="InterPro" id="IPR004408">
    <property type="entry name" value="Biotin_CoA_COase_ligase"/>
</dbReference>
<keyword evidence="3" id="KW-0812">Transmembrane</keyword>
<evidence type="ECO:0000313" key="7">
    <source>
        <dbReference type="EMBL" id="KAF4651904.1"/>
    </source>
</evidence>
<name>A0A7J6KYC4_PEROL</name>
<dbReference type="Pfam" id="PF02237">
    <property type="entry name" value="BPL_C"/>
    <property type="match status" value="1"/>
</dbReference>
<dbReference type="SUPFAM" id="SSF55681">
    <property type="entry name" value="Class II aaRS and biotin synthetases"/>
    <property type="match status" value="1"/>
</dbReference>
<keyword evidence="3" id="KW-1133">Transmembrane helix</keyword>
<organism evidence="7 8">
    <name type="scientific">Perkinsus olseni</name>
    <name type="common">Perkinsus atlanticus</name>
    <dbReference type="NCBI Taxonomy" id="32597"/>
    <lineage>
        <taxon>Eukaryota</taxon>
        <taxon>Sar</taxon>
        <taxon>Alveolata</taxon>
        <taxon>Perkinsozoa</taxon>
        <taxon>Perkinsea</taxon>
        <taxon>Perkinsida</taxon>
        <taxon>Perkinsidae</taxon>
        <taxon>Perkinsus</taxon>
    </lineage>
</organism>
<keyword evidence="2" id="KW-0436">Ligase</keyword>
<dbReference type="InterPro" id="IPR045864">
    <property type="entry name" value="aa-tRNA-synth_II/BPL/LPL"/>
</dbReference>
<dbReference type="PANTHER" id="PTHR12835">
    <property type="entry name" value="BIOTIN PROTEIN LIGASE"/>
    <property type="match status" value="1"/>
</dbReference>
<dbReference type="AlphaFoldDB" id="A0A7J6KYC4"/>
<dbReference type="Gene3D" id="3.30.930.10">
    <property type="entry name" value="Bira Bifunctional Protein, Domain 2"/>
    <property type="match status" value="1"/>
</dbReference>
<evidence type="ECO:0000313" key="8">
    <source>
        <dbReference type="Proteomes" id="UP000572268"/>
    </source>
</evidence>
<dbReference type="PANTHER" id="PTHR12835:SF5">
    <property type="entry name" value="BIOTIN--PROTEIN LIGASE"/>
    <property type="match status" value="1"/>
</dbReference>
<gene>
    <name evidence="7" type="ORF">FOL46_010003</name>
</gene>
<evidence type="ECO:0000259" key="5">
    <source>
        <dbReference type="Pfam" id="PF02237"/>
    </source>
</evidence>
<dbReference type="Gene3D" id="2.30.30.100">
    <property type="match status" value="1"/>
</dbReference>
<feature type="chain" id="PRO_5029616533" description="Biotin holocarboxylase synthetase" evidence="4">
    <location>
        <begin position="19"/>
        <end position="427"/>
    </location>
</feature>
<proteinExistence type="inferred from homology"/>
<protein>
    <recommendedName>
        <fullName evidence="9">Biotin holocarboxylase synthetase</fullName>
    </recommendedName>
</protein>
<evidence type="ECO:0008006" key="9">
    <source>
        <dbReference type="Google" id="ProtNLM"/>
    </source>
</evidence>
<reference evidence="7 8" key="1">
    <citation type="submission" date="2020-04" db="EMBL/GenBank/DDBJ databases">
        <title>Perkinsus olseni comparative genomics.</title>
        <authorList>
            <person name="Bogema D.R."/>
        </authorList>
    </citation>
    <scope>NUCLEOTIDE SEQUENCE [LARGE SCALE GENOMIC DNA]</scope>
    <source>
        <strain evidence="7">ATCC PRA-31</strain>
    </source>
</reference>
<comment type="caution">
    <text evidence="7">The sequence shown here is derived from an EMBL/GenBank/DDBJ whole genome shotgun (WGS) entry which is preliminary data.</text>
</comment>
<dbReference type="PROSITE" id="PS51257">
    <property type="entry name" value="PROKAR_LIPOPROTEIN"/>
    <property type="match status" value="1"/>
</dbReference>
<accession>A0A7J6KYC4</accession>
<dbReference type="GO" id="GO:0005737">
    <property type="term" value="C:cytoplasm"/>
    <property type="evidence" value="ECO:0007669"/>
    <property type="project" value="TreeGrafter"/>
</dbReference>
<sequence>MRLRLLASALSLAASCVSQTFLAPREEALSSVVAGDHYLLQDSSTTTIFAIIGIVTATVCLIIFGCCIASYCCELLECICLYELITTCLPGELLELACIACCVNCLVSQRTRETRRCAEDFLACFRPSSVVLVRSPMEASASWPWKVRKQHYEEVTSTQTIVKDMLRDLGSLSVDDVYCVSADTQTEGKGRGNRRWISSRGCAMQSILIFVEESQAERCLGLSEVMAVSVAEVIDGFMGRGSCRNTQLKWPNDIIMNGMKVGGILRAETITDAGSKEGKVAVVVGVGVNVDVGQEILEQLKRVRWPATSLRSCEGCDWRADLTVPNLREAILEQFVINARLWREDLESCYIPPVVLQKLTSRQVMVGEKIRVRDGDGRIMSGVHSGVDEHGYLIVTLAEGKREVLARGEFLYGDDQPTGDTRMNLCL</sequence>
<dbReference type="NCBIfam" id="TIGR00121">
    <property type="entry name" value="birA_ligase"/>
    <property type="match status" value="1"/>
</dbReference>
<comment type="similarity">
    <text evidence="1">Belongs to the biotin--protein ligase family.</text>
</comment>
<dbReference type="Proteomes" id="UP000572268">
    <property type="component" value="Unassembled WGS sequence"/>
</dbReference>
<dbReference type="Pfam" id="PF03099">
    <property type="entry name" value="BPL_LplA_LipB"/>
    <property type="match status" value="1"/>
</dbReference>
<keyword evidence="4" id="KW-0732">Signal</keyword>
<dbReference type="GO" id="GO:0004077">
    <property type="term" value="F:biotin--[biotin carboxyl-carrier protein] ligase activity"/>
    <property type="evidence" value="ECO:0007669"/>
    <property type="project" value="InterPro"/>
</dbReference>
<dbReference type="InterPro" id="IPR004143">
    <property type="entry name" value="BPL_LPL_catalytic"/>
</dbReference>
<feature type="domain" description="BPL/LPL catalytic" evidence="6">
    <location>
        <begin position="156"/>
        <end position="289"/>
    </location>
</feature>
<evidence type="ECO:0000256" key="1">
    <source>
        <dbReference type="ARBA" id="ARBA00009934"/>
    </source>
</evidence>
<dbReference type="InterPro" id="IPR003142">
    <property type="entry name" value="BPL_C"/>
</dbReference>
<feature type="transmembrane region" description="Helical" evidence="3">
    <location>
        <begin position="46"/>
        <end position="72"/>
    </location>
</feature>
<evidence type="ECO:0000256" key="2">
    <source>
        <dbReference type="ARBA" id="ARBA00022598"/>
    </source>
</evidence>
<keyword evidence="3" id="KW-0472">Membrane</keyword>
<feature type="domain" description="Biotin protein ligase C-terminal" evidence="5">
    <location>
        <begin position="367"/>
        <end position="410"/>
    </location>
</feature>
<evidence type="ECO:0000256" key="3">
    <source>
        <dbReference type="SAM" id="Phobius"/>
    </source>
</evidence>
<evidence type="ECO:0000256" key="4">
    <source>
        <dbReference type="SAM" id="SignalP"/>
    </source>
</evidence>